<dbReference type="Proteomes" id="UP000305792">
    <property type="component" value="Unassembled WGS sequence"/>
</dbReference>
<reference evidence="3 4" key="1">
    <citation type="journal article" date="2018" name="Int. J. Syst. Evol. Microbiol.">
        <title>Glycomyces paridis sp. nov., isolated from the medicinal plant Paris polyphylla.</title>
        <authorList>
            <person name="Fang X.M."/>
            <person name="Bai J.L."/>
            <person name="Su J."/>
            <person name="Zhao L.L."/>
            <person name="Liu H.Y."/>
            <person name="Ma B.P."/>
            <person name="Zhang Y.Q."/>
            <person name="Yu L.Y."/>
        </authorList>
    </citation>
    <scope>NUCLEOTIDE SEQUENCE [LARGE SCALE GENOMIC DNA]</scope>
    <source>
        <strain evidence="3 4">CPCC 204357</strain>
    </source>
</reference>
<evidence type="ECO:0000259" key="2">
    <source>
        <dbReference type="Pfam" id="PF18164"/>
    </source>
</evidence>
<dbReference type="Pfam" id="PF18164">
    <property type="entry name" value="GNAT_C"/>
    <property type="match status" value="1"/>
</dbReference>
<dbReference type="AlphaFoldDB" id="A0A4V6T6C4"/>
<keyword evidence="4" id="KW-1185">Reference proteome</keyword>
<evidence type="ECO:0000313" key="3">
    <source>
        <dbReference type="EMBL" id="THV28306.1"/>
    </source>
</evidence>
<organism evidence="3 4">
    <name type="scientific">Glycomyces paridis</name>
    <dbReference type="NCBI Taxonomy" id="2126555"/>
    <lineage>
        <taxon>Bacteria</taxon>
        <taxon>Bacillati</taxon>
        <taxon>Actinomycetota</taxon>
        <taxon>Actinomycetes</taxon>
        <taxon>Glycomycetales</taxon>
        <taxon>Glycomycetaceae</taxon>
        <taxon>Glycomyces</taxon>
    </lineage>
</organism>
<sequence length="302" mass="33366">MTQDLPQPGAVKAYSAPDAADVRELLLDWCGALPEDADDAVAALAALDADAVEGADRRYQSIVADMGGTQWIPWPRSPEAHPLLGLFPVLAAVPDMLAFHRAHGVDEDLSRKVLADLGEKLRLNRRLHGHAALDVAPWFTRHLRGSLYQLGRLQFGVEGPGPKPFAGMHIRGEGGPLTREAVRESVEWAMEFFPAAFPDRYAGPDDLEFVCESWLLDPRLREWLPERSNIPGFGALFDLQGEGDPAGNRSDLWRFVFGRTEDTPVEDLPGDNTLQRSVMAGIKAGVTWQNRRGRLNLHRLAL</sequence>
<dbReference type="Pfam" id="PF18082">
    <property type="entry name" value="NAT_N"/>
    <property type="match status" value="1"/>
</dbReference>
<dbReference type="RefSeq" id="WP_136529917.1">
    <property type="nucleotide sequence ID" value="NZ_STGX01000008.1"/>
</dbReference>
<evidence type="ECO:0000313" key="4">
    <source>
        <dbReference type="Proteomes" id="UP000305792"/>
    </source>
</evidence>
<proteinExistence type="predicted"/>
<dbReference type="Gene3D" id="3.40.630.120">
    <property type="match status" value="1"/>
</dbReference>
<evidence type="ECO:0000259" key="1">
    <source>
        <dbReference type="Pfam" id="PF18082"/>
    </source>
</evidence>
<protein>
    <recommendedName>
        <fullName evidence="5">DUF5596 domain-containing protein</fullName>
    </recommendedName>
</protein>
<feature type="domain" description="GNAT-like C-terminal" evidence="2">
    <location>
        <begin position="147"/>
        <end position="295"/>
    </location>
</feature>
<accession>A0A4V6T6C4</accession>
<dbReference type="OrthoDB" id="3229305at2"/>
<dbReference type="EMBL" id="STGX01000008">
    <property type="protein sequence ID" value="THV28306.1"/>
    <property type="molecule type" value="Genomic_DNA"/>
</dbReference>
<dbReference type="InterPro" id="IPR041273">
    <property type="entry name" value="NAT_N"/>
</dbReference>
<dbReference type="InterPro" id="IPR041644">
    <property type="entry name" value="GNAT_C"/>
</dbReference>
<gene>
    <name evidence="3" type="ORF">E9998_11870</name>
</gene>
<feature type="domain" description="N-acyltransferase N-terminal" evidence="1">
    <location>
        <begin position="26"/>
        <end position="145"/>
    </location>
</feature>
<name>A0A4V6T6C4_9ACTN</name>
<comment type="caution">
    <text evidence="3">The sequence shown here is derived from an EMBL/GenBank/DDBJ whole genome shotgun (WGS) entry which is preliminary data.</text>
</comment>
<evidence type="ECO:0008006" key="5">
    <source>
        <dbReference type="Google" id="ProtNLM"/>
    </source>
</evidence>